<dbReference type="Proteomes" id="UP000028705">
    <property type="component" value="Unassembled WGS sequence"/>
</dbReference>
<accession>A0A086A1S4</accession>
<dbReference type="OrthoDB" id="980661at2"/>
<dbReference type="eggNOG" id="COG4334">
    <property type="taxonomic scope" value="Bacteria"/>
</dbReference>
<evidence type="ECO:0000313" key="1">
    <source>
        <dbReference type="EMBL" id="KFF10638.1"/>
    </source>
</evidence>
<sequence>MNKEEALEYIKIHNLIGIKAGYERQNFLEIWMVVVQDRIFARSWGLAEKSWYNSFIKNPIGEIQCGDFQFTINGFIPHDKDELADAINQAYLTKYNTGHNSKYAKGIVTEKHIEKTMEFILCE</sequence>
<gene>
    <name evidence="1" type="ORF">IW15_20125</name>
</gene>
<evidence type="ECO:0008006" key="3">
    <source>
        <dbReference type="Google" id="ProtNLM"/>
    </source>
</evidence>
<protein>
    <recommendedName>
        <fullName evidence="3">DUF2255 domain-containing protein</fullName>
    </recommendedName>
</protein>
<dbReference type="RefSeq" id="WP_034714721.1">
    <property type="nucleotide sequence ID" value="NZ_JPRH01000010.1"/>
</dbReference>
<reference evidence="1 2" key="1">
    <citation type="submission" date="2014-07" db="EMBL/GenBank/DDBJ databases">
        <title>Genome of Chryseobacterium soli DSM 19298.</title>
        <authorList>
            <person name="Stropko S.J."/>
            <person name="Pipes S.E."/>
            <person name="Newman J."/>
        </authorList>
    </citation>
    <scope>NUCLEOTIDE SEQUENCE [LARGE SCALE GENOMIC DNA]</scope>
    <source>
        <strain evidence="1 2">DSM 19298</strain>
    </source>
</reference>
<evidence type="ECO:0000313" key="2">
    <source>
        <dbReference type="Proteomes" id="UP000028705"/>
    </source>
</evidence>
<dbReference type="InterPro" id="IPR016888">
    <property type="entry name" value="UCP028498"/>
</dbReference>
<dbReference type="STRING" id="445961.IW15_20125"/>
<dbReference type="Pfam" id="PF10012">
    <property type="entry name" value="DUF2255"/>
    <property type="match status" value="1"/>
</dbReference>
<proteinExistence type="predicted"/>
<keyword evidence="2" id="KW-1185">Reference proteome</keyword>
<dbReference type="EMBL" id="JPRH01000010">
    <property type="protein sequence ID" value="KFF10638.1"/>
    <property type="molecule type" value="Genomic_DNA"/>
</dbReference>
<dbReference type="AlphaFoldDB" id="A0A086A1S4"/>
<name>A0A086A1S4_9FLAO</name>
<organism evidence="1 2">
    <name type="scientific">Chryseobacterium soli</name>
    <dbReference type="NCBI Taxonomy" id="445961"/>
    <lineage>
        <taxon>Bacteria</taxon>
        <taxon>Pseudomonadati</taxon>
        <taxon>Bacteroidota</taxon>
        <taxon>Flavobacteriia</taxon>
        <taxon>Flavobacteriales</taxon>
        <taxon>Weeksellaceae</taxon>
        <taxon>Chryseobacterium group</taxon>
        <taxon>Chryseobacterium</taxon>
    </lineage>
</organism>
<comment type="caution">
    <text evidence="1">The sequence shown here is derived from an EMBL/GenBank/DDBJ whole genome shotgun (WGS) entry which is preliminary data.</text>
</comment>